<name>C5X4Z2_SORBI</name>
<dbReference type="Proteomes" id="UP000000768">
    <property type="component" value="Chromosome 2"/>
</dbReference>
<dbReference type="InParanoid" id="C5X4Z2"/>
<proteinExistence type="predicted"/>
<dbReference type="KEGG" id="sbi:8078535"/>
<reference evidence="1 2" key="1">
    <citation type="journal article" date="2009" name="Nature">
        <title>The Sorghum bicolor genome and the diversification of grasses.</title>
        <authorList>
            <person name="Paterson A.H."/>
            <person name="Bowers J.E."/>
            <person name="Bruggmann R."/>
            <person name="Dubchak I."/>
            <person name="Grimwood J."/>
            <person name="Gundlach H."/>
            <person name="Haberer G."/>
            <person name="Hellsten U."/>
            <person name="Mitros T."/>
            <person name="Poliakov A."/>
            <person name="Schmutz J."/>
            <person name="Spannagl M."/>
            <person name="Tang H."/>
            <person name="Wang X."/>
            <person name="Wicker T."/>
            <person name="Bharti A.K."/>
            <person name="Chapman J."/>
            <person name="Feltus F.A."/>
            <person name="Gowik U."/>
            <person name="Grigoriev I.V."/>
            <person name="Lyons E."/>
            <person name="Maher C.A."/>
            <person name="Martis M."/>
            <person name="Narechania A."/>
            <person name="Otillar R.P."/>
            <person name="Penning B.W."/>
            <person name="Salamov A.A."/>
            <person name="Wang Y."/>
            <person name="Zhang L."/>
            <person name="Carpita N.C."/>
            <person name="Freeling M."/>
            <person name="Gingle A.R."/>
            <person name="Hash C.T."/>
            <person name="Keller B."/>
            <person name="Klein P."/>
            <person name="Kresovich S."/>
            <person name="McCann M.C."/>
            <person name="Ming R."/>
            <person name="Peterson D.G."/>
            <person name="Mehboob-ur-Rahman"/>
            <person name="Ware D."/>
            <person name="Westhoff P."/>
            <person name="Mayer K.F."/>
            <person name="Messing J."/>
            <person name="Rokhsar D.S."/>
        </authorList>
    </citation>
    <scope>NUCLEOTIDE SEQUENCE [LARGE SCALE GENOMIC DNA]</scope>
    <source>
        <strain evidence="2">cv. BTx623</strain>
    </source>
</reference>
<dbReference type="EMBL" id="CM000761">
    <property type="protein sequence ID" value="EER99892.2"/>
    <property type="molecule type" value="Genomic_DNA"/>
</dbReference>
<dbReference type="AlphaFoldDB" id="C5X4Z2"/>
<reference evidence="2" key="2">
    <citation type="journal article" date="2018" name="Plant J.">
        <title>The Sorghum bicolor reference genome: improved assembly, gene annotations, a transcriptome atlas, and signatures of genome organization.</title>
        <authorList>
            <person name="McCormick R.F."/>
            <person name="Truong S.K."/>
            <person name="Sreedasyam A."/>
            <person name="Jenkins J."/>
            <person name="Shu S."/>
            <person name="Sims D."/>
            <person name="Kennedy M."/>
            <person name="Amirebrahimi M."/>
            <person name="Weers B.D."/>
            <person name="McKinley B."/>
            <person name="Mattison A."/>
            <person name="Morishige D.T."/>
            <person name="Grimwood J."/>
            <person name="Schmutz J."/>
            <person name="Mullet J.E."/>
        </authorList>
    </citation>
    <scope>NUCLEOTIDE SEQUENCE [LARGE SCALE GENOMIC DNA]</scope>
    <source>
        <strain evidence="2">cv. BTx623</strain>
    </source>
</reference>
<sequence>MCCSGRLGAGSSSSSTVTPASARPLALAAAIIRPSLAASTHQNTLSLLYFTSDSYIIVEDYQQGAAWIIYQNNAWPSSFLAVMLRFSDTKMKEYADKAEELGAMLATEV</sequence>
<dbReference type="Gramene" id="EER99892">
    <property type="protein sequence ID" value="EER99892"/>
    <property type="gene ID" value="SORBI_3002G416200"/>
</dbReference>
<evidence type="ECO:0000313" key="1">
    <source>
        <dbReference type="EMBL" id="EER99892.2"/>
    </source>
</evidence>
<keyword evidence="2" id="KW-1185">Reference proteome</keyword>
<evidence type="ECO:0000313" key="2">
    <source>
        <dbReference type="Proteomes" id="UP000000768"/>
    </source>
</evidence>
<protein>
    <submittedName>
        <fullName evidence="1">Uncharacterized protein</fullName>
    </submittedName>
</protein>
<accession>C5X4Z2</accession>
<gene>
    <name evidence="1" type="ORF">SORBI_3002G416200</name>
</gene>
<dbReference type="HOGENOM" id="CLU_1070048_0_0_1"/>
<organism evidence="1 2">
    <name type="scientific">Sorghum bicolor</name>
    <name type="common">Sorghum</name>
    <name type="synonym">Sorghum vulgare</name>
    <dbReference type="NCBI Taxonomy" id="4558"/>
    <lineage>
        <taxon>Eukaryota</taxon>
        <taxon>Viridiplantae</taxon>
        <taxon>Streptophyta</taxon>
        <taxon>Embryophyta</taxon>
        <taxon>Tracheophyta</taxon>
        <taxon>Spermatophyta</taxon>
        <taxon>Magnoliopsida</taxon>
        <taxon>Liliopsida</taxon>
        <taxon>Poales</taxon>
        <taxon>Poaceae</taxon>
        <taxon>PACMAD clade</taxon>
        <taxon>Panicoideae</taxon>
        <taxon>Andropogonodae</taxon>
        <taxon>Andropogoneae</taxon>
        <taxon>Sorghinae</taxon>
        <taxon>Sorghum</taxon>
    </lineage>
</organism>